<evidence type="ECO:0008006" key="3">
    <source>
        <dbReference type="Google" id="ProtNLM"/>
    </source>
</evidence>
<evidence type="ECO:0000313" key="1">
    <source>
        <dbReference type="EMBL" id="BBF23823.1"/>
    </source>
</evidence>
<dbReference type="Proteomes" id="UP000271003">
    <property type="component" value="Chromosome"/>
</dbReference>
<organism evidence="1 2">
    <name type="scientific">Sutterella megalosphaeroides</name>
    <dbReference type="NCBI Taxonomy" id="2494234"/>
    <lineage>
        <taxon>Bacteria</taxon>
        <taxon>Pseudomonadati</taxon>
        <taxon>Pseudomonadota</taxon>
        <taxon>Betaproteobacteria</taxon>
        <taxon>Burkholderiales</taxon>
        <taxon>Sutterellaceae</taxon>
        <taxon>Sutterella</taxon>
    </lineage>
</organism>
<accession>A0A2Z6IBG0</accession>
<gene>
    <name evidence="1" type="ORF">SUTMEG_17140</name>
</gene>
<name>A0A2Z6IBG0_9BURK</name>
<dbReference type="OrthoDB" id="9154012at2"/>
<protein>
    <recommendedName>
        <fullName evidence="3">DUF1266 domain-containing protein</fullName>
    </recommendedName>
</protein>
<dbReference type="RefSeq" id="WP_120177386.1">
    <property type="nucleotide sequence ID" value="NZ_AP018786.1"/>
</dbReference>
<evidence type="ECO:0000313" key="2">
    <source>
        <dbReference type="Proteomes" id="UP000271003"/>
    </source>
</evidence>
<dbReference type="AlphaFoldDB" id="A0A2Z6IBG0"/>
<reference evidence="1 2" key="1">
    <citation type="journal article" date="2018" name="Int. J. Syst. Evol. Microbiol.">
        <title>Mesosutterella multiformis gen. nov., sp. nov., a member of the family Sutterellaceae and Sutterella megalosphaeroides sp. nov., isolated from human faeces.</title>
        <authorList>
            <person name="Sakamoto M."/>
            <person name="Ikeyama N."/>
            <person name="Kunihiro T."/>
            <person name="Iino T."/>
            <person name="Yuki M."/>
            <person name="Ohkuma M."/>
        </authorList>
    </citation>
    <scope>NUCLEOTIDE SEQUENCE [LARGE SCALE GENOMIC DNA]</scope>
    <source>
        <strain evidence="1 2">6FBBBH3</strain>
    </source>
</reference>
<proteinExistence type="predicted"/>
<dbReference type="EMBL" id="AP018786">
    <property type="protein sequence ID" value="BBF23823.1"/>
    <property type="molecule type" value="Genomic_DNA"/>
</dbReference>
<sequence length="282" mass="31020">MLTFMTDADNTPYEILAPSAALLPVATGLRAALDRLSAPDATAPEALYWGEIPFLDFGHELARFALWKRGWEPEGEINASRFGERDLYHHLLTELNIMSEADLCERCRAQTEGAGTSARYARIEAAPTVKTLLTDEMALGWGGVEVVGRGTPDPERVKRERMFVDYFRGALSGFALRASDLSEGASLVAEAMAGDMVGPKEAARLFERTVTEAVVRFSSWHEWAKSLLAAEVFLALETGEAAALEVLAEREALLTSFLEGPWGKTPWPRLRASEAMPPVYEK</sequence>
<keyword evidence="2" id="KW-1185">Reference proteome</keyword>
<dbReference type="KEGG" id="sutt:SUTMEG_17140"/>